<dbReference type="Proteomes" id="UP000264353">
    <property type="component" value="Chromosome A8"/>
</dbReference>
<evidence type="ECO:0000259" key="2">
    <source>
        <dbReference type="Pfam" id="PF09331"/>
    </source>
</evidence>
<organism evidence="3 4">
    <name type="scientific">Brassica campestris</name>
    <name type="common">Field mustard</name>
    <dbReference type="NCBI Taxonomy" id="3711"/>
    <lineage>
        <taxon>Eukaryota</taxon>
        <taxon>Viridiplantae</taxon>
        <taxon>Streptophyta</taxon>
        <taxon>Embryophyta</taxon>
        <taxon>Tracheophyta</taxon>
        <taxon>Spermatophyta</taxon>
        <taxon>Magnoliopsida</taxon>
        <taxon>eudicotyledons</taxon>
        <taxon>Gunneridae</taxon>
        <taxon>Pentapetalae</taxon>
        <taxon>rosids</taxon>
        <taxon>malvids</taxon>
        <taxon>Brassicales</taxon>
        <taxon>Brassicaceae</taxon>
        <taxon>Brassiceae</taxon>
        <taxon>Brassica</taxon>
    </lineage>
</organism>
<dbReference type="Pfam" id="PF09331">
    <property type="entry name" value="DUF1985"/>
    <property type="match status" value="1"/>
</dbReference>
<accession>A0A397YAV5</accession>
<evidence type="ECO:0000256" key="1">
    <source>
        <dbReference type="SAM" id="MobiDB-lite"/>
    </source>
</evidence>
<feature type="region of interest" description="Disordered" evidence="1">
    <location>
        <begin position="20"/>
        <end position="41"/>
    </location>
</feature>
<protein>
    <recommendedName>
        <fullName evidence="2">DUF1985 domain-containing protein</fullName>
    </recommendedName>
</protein>
<dbReference type="AlphaFoldDB" id="A0A397YAV5"/>
<sequence>MKGLKRKCPSTGGGVFSRTRARKAVSNGNEPVREESNPVRGTTVVSLSLDTETEGMSAVSSKCRVKKTVDVIKELKEEVGWFTSHSQFCHFFHMPDEEFLKLQGMWMLLLRTIRIEGEDAAWFAVNGYPSGHLKLGSTKIVDYYFGNKKKITIEDVKQKLQSTGTACNDRLKMAVLFFLGRVIRGKTKDSAALDPFILRIVDDLDVCRKFPWGRLTFEDAIT</sequence>
<feature type="domain" description="DUF1985" evidence="2">
    <location>
        <begin position="137"/>
        <end position="219"/>
    </location>
</feature>
<evidence type="ECO:0000313" key="3">
    <source>
        <dbReference type="EMBL" id="RID50008.1"/>
    </source>
</evidence>
<dbReference type="EMBL" id="CM010635">
    <property type="protein sequence ID" value="RID50008.1"/>
    <property type="molecule type" value="Genomic_DNA"/>
</dbReference>
<evidence type="ECO:0000313" key="4">
    <source>
        <dbReference type="Proteomes" id="UP000264353"/>
    </source>
</evidence>
<dbReference type="PANTHER" id="PTHR48449:SF1">
    <property type="entry name" value="DUF1985 DOMAIN-CONTAINING PROTEIN"/>
    <property type="match status" value="1"/>
</dbReference>
<name>A0A397YAV5_BRACM</name>
<gene>
    <name evidence="3" type="ORF">BRARA_H00767</name>
</gene>
<proteinExistence type="predicted"/>
<dbReference type="PANTHER" id="PTHR48449">
    <property type="entry name" value="DUF1985 DOMAIN-CONTAINING PROTEIN"/>
    <property type="match status" value="1"/>
</dbReference>
<dbReference type="InterPro" id="IPR015410">
    <property type="entry name" value="DUF1985"/>
</dbReference>
<reference evidence="3 4" key="1">
    <citation type="submission" date="2018-06" db="EMBL/GenBank/DDBJ databases">
        <title>WGS assembly of Brassica rapa FPsc.</title>
        <authorList>
            <person name="Bowman J."/>
            <person name="Kohchi T."/>
            <person name="Yamato K."/>
            <person name="Jenkins J."/>
            <person name="Shu S."/>
            <person name="Ishizaki K."/>
            <person name="Yamaoka S."/>
            <person name="Nishihama R."/>
            <person name="Nakamura Y."/>
            <person name="Berger F."/>
            <person name="Adam C."/>
            <person name="Aki S."/>
            <person name="Althoff F."/>
            <person name="Araki T."/>
            <person name="Arteaga-Vazquez M."/>
            <person name="Balasubrmanian S."/>
            <person name="Bauer D."/>
            <person name="Boehm C."/>
            <person name="Briginshaw L."/>
            <person name="Caballero-Perez J."/>
            <person name="Catarino B."/>
            <person name="Chen F."/>
            <person name="Chiyoda S."/>
            <person name="Chovatia M."/>
            <person name="Davies K."/>
            <person name="Delmans M."/>
            <person name="Demura T."/>
            <person name="Dierschke T."/>
            <person name="Dolan L."/>
            <person name="Dorantes-Acosta A."/>
            <person name="Eklund D."/>
            <person name="Florent S."/>
            <person name="Flores-Sandoval E."/>
            <person name="Fujiyama A."/>
            <person name="Fukuzawa H."/>
            <person name="Galik B."/>
            <person name="Grimanelli D."/>
            <person name="Grimwood J."/>
            <person name="Grossniklaus U."/>
            <person name="Hamada T."/>
            <person name="Haseloff J."/>
            <person name="Hetherington A."/>
            <person name="Higo A."/>
            <person name="Hirakawa Y."/>
            <person name="Hundley H."/>
            <person name="Ikeda Y."/>
            <person name="Inoue K."/>
            <person name="Inoue S."/>
            <person name="Ishida S."/>
            <person name="Jia Q."/>
            <person name="Kakita M."/>
            <person name="Kanazawa T."/>
            <person name="Kawai Y."/>
            <person name="Kawashima T."/>
            <person name="Kennedy M."/>
            <person name="Kinose K."/>
            <person name="Kinoshita T."/>
            <person name="Kohara Y."/>
            <person name="Koide E."/>
            <person name="Komatsu K."/>
            <person name="Kopischke S."/>
            <person name="Kubo M."/>
            <person name="Kyozuka J."/>
            <person name="Lagercrantz U."/>
            <person name="Lin S."/>
            <person name="Lindquist E."/>
            <person name="Lipzen A."/>
            <person name="Lu C."/>
            <person name="Luna E."/>
            <person name="Martienssen R."/>
            <person name="Minamino N."/>
            <person name="Mizutani M."/>
            <person name="Mizutani M."/>
            <person name="Mochizuki N."/>
            <person name="Monte I."/>
            <person name="Mosher R."/>
            <person name="Nagasaki H."/>
            <person name="Nakagami H."/>
            <person name="Naramoto S."/>
            <person name="Nishitani K."/>
            <person name="Ohtani M."/>
            <person name="Okamoto T."/>
            <person name="Okumura M."/>
            <person name="Phillips J."/>
            <person name="Pollak B."/>
            <person name="Reinders A."/>
            <person name="Roevekamp M."/>
            <person name="Sano R."/>
            <person name="Sawa S."/>
            <person name="Schmid M."/>
            <person name="Shirakawa M."/>
            <person name="Solano R."/>
            <person name="Spunde A."/>
            <person name="Suetsugu N."/>
            <person name="Sugano S."/>
            <person name="Sugiyama A."/>
            <person name="Sun R."/>
            <person name="Suzuki Y."/>
            <person name="Takenaka M."/>
            <person name="Takezawa D."/>
            <person name="Tomogane H."/>
            <person name="Tsuzuki M."/>
            <person name="Ueda T."/>
            <person name="Umeda M."/>
            <person name="Ward J."/>
            <person name="Watanabe Y."/>
            <person name="Yazaki K."/>
            <person name="Yokoyama R."/>
            <person name="Yoshitake Y."/>
            <person name="Yotsui I."/>
            <person name="Zachgo S."/>
            <person name="Schmutz J."/>
        </authorList>
    </citation>
    <scope>NUCLEOTIDE SEQUENCE [LARGE SCALE GENOMIC DNA]</scope>
    <source>
        <strain evidence="4">cv. B-3</strain>
    </source>
</reference>